<feature type="signal peptide" evidence="2">
    <location>
        <begin position="1"/>
        <end position="23"/>
    </location>
</feature>
<protein>
    <submittedName>
        <fullName evidence="4">PE-PPE domain-containing protein</fullName>
    </submittedName>
</protein>
<dbReference type="Pfam" id="PF08237">
    <property type="entry name" value="PE-PPE"/>
    <property type="match status" value="1"/>
</dbReference>
<name>A0A544VXZ9_9MYCO</name>
<evidence type="ECO:0000313" key="5">
    <source>
        <dbReference type="Proteomes" id="UP000315759"/>
    </source>
</evidence>
<organism evidence="4 5">
    <name type="scientific">Mycolicibacterium hodleri</name>
    <dbReference type="NCBI Taxonomy" id="49897"/>
    <lineage>
        <taxon>Bacteria</taxon>
        <taxon>Bacillati</taxon>
        <taxon>Actinomycetota</taxon>
        <taxon>Actinomycetes</taxon>
        <taxon>Mycobacteriales</taxon>
        <taxon>Mycobacteriaceae</taxon>
        <taxon>Mycolicibacterium</taxon>
    </lineage>
</organism>
<dbReference type="EMBL" id="VIFX01000026">
    <property type="protein sequence ID" value="TQR84857.1"/>
    <property type="molecule type" value="Genomic_DNA"/>
</dbReference>
<feature type="compositionally biased region" description="Basic and acidic residues" evidence="1">
    <location>
        <begin position="273"/>
        <end position="282"/>
    </location>
</feature>
<keyword evidence="5" id="KW-1185">Reference proteome</keyword>
<dbReference type="InterPro" id="IPR029058">
    <property type="entry name" value="AB_hydrolase_fold"/>
</dbReference>
<feature type="region of interest" description="Disordered" evidence="1">
    <location>
        <begin position="267"/>
        <end position="348"/>
    </location>
</feature>
<feature type="domain" description="PE-PPE" evidence="3">
    <location>
        <begin position="68"/>
        <end position="256"/>
    </location>
</feature>
<comment type="caution">
    <text evidence="4">The sequence shown here is derived from an EMBL/GenBank/DDBJ whole genome shotgun (WGS) entry which is preliminary data.</text>
</comment>
<accession>A0A544VXZ9</accession>
<keyword evidence="2" id="KW-0732">Signal</keyword>
<evidence type="ECO:0000313" key="4">
    <source>
        <dbReference type="EMBL" id="TQR84857.1"/>
    </source>
</evidence>
<proteinExistence type="predicted"/>
<feature type="compositionally biased region" description="Acidic residues" evidence="1">
    <location>
        <begin position="329"/>
        <end position="348"/>
    </location>
</feature>
<dbReference type="InterPro" id="IPR013228">
    <property type="entry name" value="PE-PPE_C"/>
</dbReference>
<feature type="compositionally biased region" description="Basic and acidic residues" evidence="1">
    <location>
        <begin position="293"/>
        <end position="316"/>
    </location>
</feature>
<evidence type="ECO:0000256" key="2">
    <source>
        <dbReference type="SAM" id="SignalP"/>
    </source>
</evidence>
<dbReference type="AlphaFoldDB" id="A0A544VXZ9"/>
<feature type="chain" id="PRO_5022241680" evidence="2">
    <location>
        <begin position="24"/>
        <end position="348"/>
    </location>
</feature>
<gene>
    <name evidence="4" type="ORF">D8S82_19775</name>
</gene>
<evidence type="ECO:0000256" key="1">
    <source>
        <dbReference type="SAM" id="MobiDB-lite"/>
    </source>
</evidence>
<dbReference type="Proteomes" id="UP000315759">
    <property type="component" value="Unassembled WGS sequence"/>
</dbReference>
<reference evidence="4 5" key="1">
    <citation type="submission" date="2018-10" db="EMBL/GenBank/DDBJ databases">
        <title>Draft genome of Mycobacterium hodleri strain B.</title>
        <authorList>
            <person name="Amande T.J."/>
            <person name="Mcgenity T.J."/>
        </authorList>
    </citation>
    <scope>NUCLEOTIDE SEQUENCE [LARGE SCALE GENOMIC DNA]</scope>
    <source>
        <strain evidence="4 5">B</strain>
    </source>
</reference>
<evidence type="ECO:0000259" key="3">
    <source>
        <dbReference type="Pfam" id="PF08237"/>
    </source>
</evidence>
<sequence>MLRQLVSSVAVAAIVAGPGVAIAAPTTFTLGGTSQLIDSGQPIPPVGLSGVLGGKYDDGPAVPVPFPATVVDMDKSVAVGADRLVALIQSTPGEKRALGMSQGAIAVSEAKRRLMALPADQRPAPGTLTFVAIGDPTRPGHGSLSQMGYQSPDTPYDTVYFTREYDGFADLPDRFNVLAIANAAAGIVYLHPYYGALPANLPEKNVTTTVNGAGGKVTDVLIPTAHLPMLRPLRNLGMNVDGLEAVLKPMVDAGYSRNDVKTAPVAVSNTVAKEGKSQDEPKKPRRNVQASDATHEVKNKKPAALDDQKDEKDEKPGMTQAPTPKTEADEPTDGPDASGTDDAEPAEE</sequence>
<dbReference type="SUPFAM" id="SSF53474">
    <property type="entry name" value="alpha/beta-Hydrolases"/>
    <property type="match status" value="1"/>
</dbReference>
<dbReference type="Gene3D" id="3.40.50.1820">
    <property type="entry name" value="alpha/beta hydrolase"/>
    <property type="match status" value="1"/>
</dbReference>